<evidence type="ECO:0000313" key="3">
    <source>
        <dbReference type="EMBL" id="CDL27153.1"/>
    </source>
</evidence>
<protein>
    <submittedName>
        <fullName evidence="3">Lipoprotein</fullName>
    </submittedName>
</protein>
<feature type="signal peptide" evidence="2">
    <location>
        <begin position="1"/>
        <end position="27"/>
    </location>
</feature>
<organism evidence="3 4">
    <name type="scientific">Escherichia coli ISC7</name>
    <dbReference type="NCBI Taxonomy" id="1432555"/>
    <lineage>
        <taxon>Bacteria</taxon>
        <taxon>Pseudomonadati</taxon>
        <taxon>Pseudomonadota</taxon>
        <taxon>Gammaproteobacteria</taxon>
        <taxon>Enterobacterales</taxon>
        <taxon>Enterobacteriaceae</taxon>
        <taxon>Escherichia</taxon>
    </lineage>
</organism>
<reference evidence="3 4" key="1">
    <citation type="submission" date="2013-10" db="EMBL/GenBank/DDBJ databases">
        <title>Antibiotic resistance diversity of beta-lactamase producers in the General Hospital Vienna.</title>
        <authorList>
            <person name="Barisic I."/>
            <person name="Mitteregger D."/>
            <person name="Hirschl A.M."/>
            <person name="Noehammer C."/>
            <person name="Wiesinger-Mayr H."/>
        </authorList>
    </citation>
    <scope>NUCLEOTIDE SEQUENCE [LARGE SCALE GENOMIC DNA]</scope>
    <source>
        <strain evidence="3 4">ISC7</strain>
    </source>
</reference>
<evidence type="ECO:0000256" key="2">
    <source>
        <dbReference type="SAM" id="SignalP"/>
    </source>
</evidence>
<keyword evidence="2" id="KW-0732">Signal</keyword>
<sequence length="65" mass="7184">MARINRISITLCALLFTTLPLTPMAHASKQARESSATTHITKKADKKKSTATTKKDPENSEKSRQ</sequence>
<name>W1F0H5_ECOLX</name>
<dbReference type="Proteomes" id="UP000019199">
    <property type="component" value="Unassembled WGS sequence"/>
</dbReference>
<feature type="chain" id="PRO_5004801412" evidence="2">
    <location>
        <begin position="28"/>
        <end position="65"/>
    </location>
</feature>
<dbReference type="EMBL" id="CBWN010000077">
    <property type="protein sequence ID" value="CDL27153.1"/>
    <property type="molecule type" value="Genomic_DNA"/>
</dbReference>
<feature type="region of interest" description="Disordered" evidence="1">
    <location>
        <begin position="26"/>
        <end position="65"/>
    </location>
</feature>
<feature type="compositionally biased region" description="Basic and acidic residues" evidence="1">
    <location>
        <begin position="53"/>
        <end position="65"/>
    </location>
</feature>
<dbReference type="AlphaFoldDB" id="W1F0H5"/>
<keyword evidence="3" id="KW-0449">Lipoprotein</keyword>
<comment type="caution">
    <text evidence="3">The sequence shown here is derived from an EMBL/GenBank/DDBJ whole genome shotgun (WGS) entry which is preliminary data.</text>
</comment>
<evidence type="ECO:0000256" key="1">
    <source>
        <dbReference type="SAM" id="MobiDB-lite"/>
    </source>
</evidence>
<accession>W1F0H5</accession>
<proteinExistence type="predicted"/>
<evidence type="ECO:0000313" key="4">
    <source>
        <dbReference type="Proteomes" id="UP000019199"/>
    </source>
</evidence>